<dbReference type="PIRSF" id="PIRSF016481">
    <property type="entry name" value="Pilus_assembly_PilP"/>
    <property type="match status" value="1"/>
</dbReference>
<feature type="region of interest" description="Disordered" evidence="1">
    <location>
        <begin position="71"/>
        <end position="108"/>
    </location>
</feature>
<dbReference type="Gene3D" id="2.30.30.830">
    <property type="match status" value="1"/>
</dbReference>
<accession>A0A3B0YDV1</accession>
<organism evidence="2">
    <name type="scientific">hydrothermal vent metagenome</name>
    <dbReference type="NCBI Taxonomy" id="652676"/>
    <lineage>
        <taxon>unclassified sequences</taxon>
        <taxon>metagenomes</taxon>
        <taxon>ecological metagenomes</taxon>
    </lineage>
</organism>
<evidence type="ECO:0000313" key="2">
    <source>
        <dbReference type="EMBL" id="VAW79068.1"/>
    </source>
</evidence>
<gene>
    <name evidence="2" type="ORF">MNBD_GAMMA15-2587</name>
</gene>
<dbReference type="AlphaFoldDB" id="A0A3B0YDV1"/>
<dbReference type="InterPro" id="IPR007446">
    <property type="entry name" value="PilP"/>
</dbReference>
<sequence>MNHSPLEKCSALVRIATAGLLAGSLVACAGNNTEDLRSYVDSVKSRQHARVEPLPEFSPFETHLYQAMDTRDPFTPPSYSTPRSQVAQASNGGISPDFSRPREPLESEPLDGLRMVGTLGRQQDSWALVRMSDSTIHRVKPGNYMGQNHGKIVSITESEVEVTEIVSDGLGGWVERQASLALSE</sequence>
<evidence type="ECO:0000256" key="1">
    <source>
        <dbReference type="SAM" id="MobiDB-lite"/>
    </source>
</evidence>
<reference evidence="2" key="1">
    <citation type="submission" date="2018-06" db="EMBL/GenBank/DDBJ databases">
        <authorList>
            <person name="Zhirakovskaya E."/>
        </authorList>
    </citation>
    <scope>NUCLEOTIDE SEQUENCE</scope>
</reference>
<proteinExistence type="predicted"/>
<dbReference type="EMBL" id="UOFN01000106">
    <property type="protein sequence ID" value="VAW79068.1"/>
    <property type="molecule type" value="Genomic_DNA"/>
</dbReference>
<dbReference type="Pfam" id="PF04351">
    <property type="entry name" value="PilP"/>
    <property type="match status" value="1"/>
</dbReference>
<feature type="compositionally biased region" description="Polar residues" evidence="1">
    <location>
        <begin position="77"/>
        <end position="93"/>
    </location>
</feature>
<name>A0A3B0YDV1_9ZZZZ</name>
<protein>
    <submittedName>
        <fullName evidence="2">Type IV pilus biogenesis protein PilP</fullName>
    </submittedName>
</protein>